<evidence type="ECO:0000313" key="2">
    <source>
        <dbReference type="Proteomes" id="UP000008177"/>
    </source>
</evidence>
<dbReference type="Proteomes" id="UP000008177">
    <property type="component" value="Unplaced contigs"/>
</dbReference>
<sequence>MVVYKYKTDIDKLLVWITEILAVEGECKGFVENSTSGKGEHLKCLNFISMVEL</sequence>
<gene>
    <name evidence="1" type="ORF">BofuT4_uP046220.1</name>
</gene>
<protein>
    <submittedName>
        <fullName evidence="1">Uncharacterized protein</fullName>
    </submittedName>
</protein>
<dbReference type="AlphaFoldDB" id="G2XYR7"/>
<dbReference type="HOGENOM" id="CLU_3068375_0_0_1"/>
<dbReference type="EMBL" id="FQ790278">
    <property type="protein sequence ID" value="CCD45604.1"/>
    <property type="molecule type" value="Genomic_DNA"/>
</dbReference>
<proteinExistence type="predicted"/>
<accession>G2XYR7</accession>
<reference evidence="2" key="1">
    <citation type="journal article" date="2011" name="PLoS Genet.">
        <title>Genomic analysis of the necrotrophic fungal pathogens Sclerotinia sclerotiorum and Botrytis cinerea.</title>
        <authorList>
            <person name="Amselem J."/>
            <person name="Cuomo C.A."/>
            <person name="van Kan J.A."/>
            <person name="Viaud M."/>
            <person name="Benito E.P."/>
            <person name="Couloux A."/>
            <person name="Coutinho P.M."/>
            <person name="de Vries R.P."/>
            <person name="Dyer P.S."/>
            <person name="Fillinger S."/>
            <person name="Fournier E."/>
            <person name="Gout L."/>
            <person name="Hahn M."/>
            <person name="Kohn L."/>
            <person name="Lapalu N."/>
            <person name="Plummer K.M."/>
            <person name="Pradier J.M."/>
            <person name="Quevillon E."/>
            <person name="Sharon A."/>
            <person name="Simon A."/>
            <person name="ten Have A."/>
            <person name="Tudzynski B."/>
            <person name="Tudzynski P."/>
            <person name="Wincker P."/>
            <person name="Andrew M."/>
            <person name="Anthouard V."/>
            <person name="Beever R.E."/>
            <person name="Beffa R."/>
            <person name="Benoit I."/>
            <person name="Bouzid O."/>
            <person name="Brault B."/>
            <person name="Chen Z."/>
            <person name="Choquer M."/>
            <person name="Collemare J."/>
            <person name="Cotton P."/>
            <person name="Danchin E.G."/>
            <person name="Da Silva C."/>
            <person name="Gautier A."/>
            <person name="Giraud C."/>
            <person name="Giraud T."/>
            <person name="Gonzalez C."/>
            <person name="Grossetete S."/>
            <person name="Guldener U."/>
            <person name="Henrissat B."/>
            <person name="Howlett B.J."/>
            <person name="Kodira C."/>
            <person name="Kretschmer M."/>
            <person name="Lappartient A."/>
            <person name="Leroch M."/>
            <person name="Levis C."/>
            <person name="Mauceli E."/>
            <person name="Neuveglise C."/>
            <person name="Oeser B."/>
            <person name="Pearson M."/>
            <person name="Poulain J."/>
            <person name="Poussereau N."/>
            <person name="Quesneville H."/>
            <person name="Rascle C."/>
            <person name="Schumacher J."/>
            <person name="Segurens B."/>
            <person name="Sexton A."/>
            <person name="Silva E."/>
            <person name="Sirven C."/>
            <person name="Soanes D.M."/>
            <person name="Talbot N.J."/>
            <person name="Templeton M."/>
            <person name="Yandava C."/>
            <person name="Yarden O."/>
            <person name="Zeng Q."/>
            <person name="Rollins J.A."/>
            <person name="Lebrun M.H."/>
            <person name="Dickman M."/>
        </authorList>
    </citation>
    <scope>NUCLEOTIDE SEQUENCE [LARGE SCALE GENOMIC DNA]</scope>
    <source>
        <strain evidence="2">T4</strain>
    </source>
</reference>
<organism evidence="1 2">
    <name type="scientific">Botryotinia fuckeliana (strain T4)</name>
    <name type="common">Noble rot fungus</name>
    <name type="synonym">Botrytis cinerea</name>
    <dbReference type="NCBI Taxonomy" id="999810"/>
    <lineage>
        <taxon>Eukaryota</taxon>
        <taxon>Fungi</taxon>
        <taxon>Dikarya</taxon>
        <taxon>Ascomycota</taxon>
        <taxon>Pezizomycotina</taxon>
        <taxon>Leotiomycetes</taxon>
        <taxon>Helotiales</taxon>
        <taxon>Sclerotiniaceae</taxon>
        <taxon>Botrytis</taxon>
    </lineage>
</organism>
<name>G2XYR7_BOTF4</name>
<dbReference type="InParanoid" id="G2XYR7"/>
<evidence type="ECO:0000313" key="1">
    <source>
        <dbReference type="EMBL" id="CCD45604.1"/>
    </source>
</evidence>